<gene>
    <name evidence="2" type="ORF">NESM_000856500</name>
</gene>
<feature type="transmembrane region" description="Helical" evidence="1">
    <location>
        <begin position="28"/>
        <end position="47"/>
    </location>
</feature>
<comment type="caution">
    <text evidence="2">The sequence shown here is derived from an EMBL/GenBank/DDBJ whole genome shotgun (WGS) entry which is preliminary data.</text>
</comment>
<feature type="transmembrane region" description="Helical" evidence="1">
    <location>
        <begin position="59"/>
        <end position="80"/>
    </location>
</feature>
<evidence type="ECO:0000313" key="3">
    <source>
        <dbReference type="Proteomes" id="UP001430356"/>
    </source>
</evidence>
<accession>A0AAW0F136</accession>
<name>A0AAW0F136_9TRYP</name>
<evidence type="ECO:0000256" key="1">
    <source>
        <dbReference type="SAM" id="Phobius"/>
    </source>
</evidence>
<keyword evidence="1" id="KW-0472">Membrane</keyword>
<proteinExistence type="predicted"/>
<feature type="transmembrane region" description="Helical" evidence="1">
    <location>
        <begin position="134"/>
        <end position="158"/>
    </location>
</feature>
<dbReference type="EMBL" id="JAECZO010000187">
    <property type="protein sequence ID" value="KAK7198899.1"/>
    <property type="molecule type" value="Genomic_DNA"/>
</dbReference>
<feature type="transmembrane region" description="Helical" evidence="1">
    <location>
        <begin position="226"/>
        <end position="252"/>
    </location>
</feature>
<feature type="transmembrane region" description="Helical" evidence="1">
    <location>
        <begin position="258"/>
        <end position="277"/>
    </location>
</feature>
<dbReference type="Proteomes" id="UP001430356">
    <property type="component" value="Unassembled WGS sequence"/>
</dbReference>
<protein>
    <submittedName>
        <fullName evidence="2">Uncharacterized protein</fullName>
    </submittedName>
</protein>
<dbReference type="SUPFAM" id="SSF103473">
    <property type="entry name" value="MFS general substrate transporter"/>
    <property type="match status" value="1"/>
</dbReference>
<feature type="transmembrane region" description="Helical" evidence="1">
    <location>
        <begin position="92"/>
        <end position="122"/>
    </location>
</feature>
<evidence type="ECO:0000313" key="2">
    <source>
        <dbReference type="EMBL" id="KAK7198899.1"/>
    </source>
</evidence>
<dbReference type="InterPro" id="IPR036259">
    <property type="entry name" value="MFS_trans_sf"/>
</dbReference>
<keyword evidence="1" id="KW-1133">Transmembrane helix</keyword>
<feature type="transmembrane region" description="Helical" evidence="1">
    <location>
        <begin position="178"/>
        <end position="199"/>
    </location>
</feature>
<reference evidence="2 3" key="1">
    <citation type="journal article" date="2021" name="MBio">
        <title>A New Model Trypanosomatid, Novymonas esmeraldas: Genomic Perception of Its 'Candidatus Pandoraea novymonadis' Endosymbiont.</title>
        <authorList>
            <person name="Zakharova A."/>
            <person name="Saura A."/>
            <person name="Butenko A."/>
            <person name="Podesvova L."/>
            <person name="Warmusova S."/>
            <person name="Kostygov A.Y."/>
            <person name="Nenarokova A."/>
            <person name="Lukes J."/>
            <person name="Opperdoes F.R."/>
            <person name="Yurchenko V."/>
        </authorList>
    </citation>
    <scope>NUCLEOTIDE SEQUENCE [LARGE SCALE GENOMIC DNA]</scope>
    <source>
        <strain evidence="2 3">E262AT.01</strain>
    </source>
</reference>
<feature type="transmembrane region" description="Helical" evidence="1">
    <location>
        <begin position="423"/>
        <end position="443"/>
    </location>
</feature>
<keyword evidence="3" id="KW-1185">Reference proteome</keyword>
<organism evidence="2 3">
    <name type="scientific">Novymonas esmeraldas</name>
    <dbReference type="NCBI Taxonomy" id="1808958"/>
    <lineage>
        <taxon>Eukaryota</taxon>
        <taxon>Discoba</taxon>
        <taxon>Euglenozoa</taxon>
        <taxon>Kinetoplastea</taxon>
        <taxon>Metakinetoplastina</taxon>
        <taxon>Trypanosomatida</taxon>
        <taxon>Trypanosomatidae</taxon>
        <taxon>Novymonas</taxon>
    </lineage>
</organism>
<sequence length="447" mass="46400">MAVQDRSASAKAKGFRAGAPSPAMREPLIMAAAFLDGIVAVSSIPVMKAQSAHVSFSSGAQLAAYQLCFLLPQLLSTLVAEQLTAHISALALLFFTLVCSTGSAALVGFSLSHGAMSMFFAARLANGVFRHDKTLFGVTANTLLMSAGSVGAASRYGMMAGMLLSGVAGDIIGNAVQVAHLFAGVEAVAAALVLIRLIMDSRTVVVTARVSQDYEKWLPNLTRAPAAFFGALSCLVAVSLAAAVNQVMYAVVAPGYGLSYSFTGAHLCFNLVLQTVWMPHIIEAARRVVKDWTPNSLLVGGTEERLAMAAGSALLLGCTLVPYAAEVGPTTFYPVSLLLVDIPAGIVAATAAASVQSAFGKPSGDAPKVARLLGHAAQLVKMMAAPLRICTGEVFAHKKHSVHLVSISLMAYALLYMRTGKVLHAAVGMVAVMVLFTSSAISLEGDL</sequence>
<dbReference type="AlphaFoldDB" id="A0AAW0F136"/>
<keyword evidence="1" id="KW-0812">Transmembrane</keyword>